<protein>
    <recommendedName>
        <fullName evidence="3">DUF3196 domain-containing protein</fullName>
    </recommendedName>
</protein>
<dbReference type="EMBL" id="MPKA01000090">
    <property type="protein sequence ID" value="OLU45018.1"/>
    <property type="molecule type" value="Genomic_DNA"/>
</dbReference>
<accession>A0A1U7NKW1</accession>
<dbReference type="Proteomes" id="UP000186705">
    <property type="component" value="Unassembled WGS sequence"/>
</dbReference>
<sequence length="243" mass="28268">MNPYYRSLLKELEQMIQEGKYQEVFNLAKEELELPYVPLDAMHSLEKIEQECLENTDEPIVSSSIELSQLCEGNELQKEKAVNLLKTTNLRMHEAEVQKLLDSSLLDEFKGELIEALMEQKIDTPYRIEKEGLEITFVPSLIVSSQDDPTMQSVRSLFEAWFSNNDPSMLAFCIRLLEQERYEMLPYDMSDLDPLVLAKNIVRLVYEAMSQEDALAQFYEKNGLEKVENTTLFIEKRGESYEK</sequence>
<proteinExistence type="predicted"/>
<dbReference type="AlphaFoldDB" id="A0A1U7NKW1"/>
<dbReference type="GeneID" id="78276177"/>
<dbReference type="SUPFAM" id="SSF116965">
    <property type="entry name" value="Hypothetical protein MPN330"/>
    <property type="match status" value="1"/>
</dbReference>
<evidence type="ECO:0000313" key="2">
    <source>
        <dbReference type="Proteomes" id="UP000186705"/>
    </source>
</evidence>
<organism evidence="1 2">
    <name type="scientific">Dubosiella newyorkensis</name>
    <dbReference type="NCBI Taxonomy" id="1862672"/>
    <lineage>
        <taxon>Bacteria</taxon>
        <taxon>Bacillati</taxon>
        <taxon>Bacillota</taxon>
        <taxon>Erysipelotrichia</taxon>
        <taxon>Erysipelotrichales</taxon>
        <taxon>Erysipelotrichaceae</taxon>
        <taxon>Dubosiella</taxon>
    </lineage>
</organism>
<keyword evidence="2" id="KW-1185">Reference proteome</keyword>
<comment type="caution">
    <text evidence="1">The sequence shown here is derived from an EMBL/GenBank/DDBJ whole genome shotgun (WGS) entry which is preliminary data.</text>
</comment>
<name>A0A1U7NKW1_9FIRM</name>
<gene>
    <name evidence="1" type="ORF">BO225_09510</name>
</gene>
<evidence type="ECO:0000313" key="1">
    <source>
        <dbReference type="EMBL" id="OLU45018.1"/>
    </source>
</evidence>
<dbReference type="RefSeq" id="WP_076342023.1">
    <property type="nucleotide sequence ID" value="NZ_CAPQIB010000006.1"/>
</dbReference>
<dbReference type="STRING" id="1862672.BO225_09510"/>
<evidence type="ECO:0008006" key="3">
    <source>
        <dbReference type="Google" id="ProtNLM"/>
    </source>
</evidence>
<reference evidence="1 2" key="1">
    <citation type="submission" date="2016-11" db="EMBL/GenBank/DDBJ databases">
        <title>Description of two novel members of the family Erysipelotrichaceae: Ileibacterium lipovorans gen. nov., sp. nov. and Dubosiella newyorkensis, gen. nov., sp. nov.</title>
        <authorList>
            <person name="Cox L.M."/>
            <person name="Sohn J."/>
            <person name="Tyrrell K.L."/>
            <person name="Citron D.M."/>
            <person name="Lawson P.A."/>
            <person name="Patel N.B."/>
            <person name="Iizumi T."/>
            <person name="Perez-Perez G.I."/>
            <person name="Goldstein E.J."/>
            <person name="Blaser M.J."/>
        </authorList>
    </citation>
    <scope>NUCLEOTIDE SEQUENCE [LARGE SCALE GENOMIC DNA]</scope>
    <source>
        <strain evidence="1 2">NYU-BL-A4</strain>
    </source>
</reference>
<dbReference type="OrthoDB" id="1645547at2"/>